<proteinExistence type="predicted"/>
<protein>
    <submittedName>
        <fullName evidence="1">Uncharacterized protein</fullName>
    </submittedName>
</protein>
<sequence>MGSETLADECCRLLIFFYFKIVTVFMYEKCRHCSLVLDSVCKWYLQIGI</sequence>
<accession>A0A0E9R4K5</accession>
<reference evidence="1" key="2">
    <citation type="journal article" date="2015" name="Fish Shellfish Immunol.">
        <title>Early steps in the European eel (Anguilla anguilla)-Vibrio vulnificus interaction in the gills: Role of the RtxA13 toxin.</title>
        <authorList>
            <person name="Callol A."/>
            <person name="Pajuelo D."/>
            <person name="Ebbesson L."/>
            <person name="Teles M."/>
            <person name="MacKenzie S."/>
            <person name="Amaro C."/>
        </authorList>
    </citation>
    <scope>NUCLEOTIDE SEQUENCE</scope>
</reference>
<name>A0A0E9R4K5_ANGAN</name>
<organism evidence="1">
    <name type="scientific">Anguilla anguilla</name>
    <name type="common">European freshwater eel</name>
    <name type="synonym">Muraena anguilla</name>
    <dbReference type="NCBI Taxonomy" id="7936"/>
    <lineage>
        <taxon>Eukaryota</taxon>
        <taxon>Metazoa</taxon>
        <taxon>Chordata</taxon>
        <taxon>Craniata</taxon>
        <taxon>Vertebrata</taxon>
        <taxon>Euteleostomi</taxon>
        <taxon>Actinopterygii</taxon>
        <taxon>Neopterygii</taxon>
        <taxon>Teleostei</taxon>
        <taxon>Anguilliformes</taxon>
        <taxon>Anguillidae</taxon>
        <taxon>Anguilla</taxon>
    </lineage>
</organism>
<dbReference type="EMBL" id="GBXM01084528">
    <property type="protein sequence ID" value="JAH24049.1"/>
    <property type="molecule type" value="Transcribed_RNA"/>
</dbReference>
<evidence type="ECO:0000313" key="1">
    <source>
        <dbReference type="EMBL" id="JAH24049.1"/>
    </source>
</evidence>
<reference evidence="1" key="1">
    <citation type="submission" date="2014-11" db="EMBL/GenBank/DDBJ databases">
        <authorList>
            <person name="Amaro Gonzalez C."/>
        </authorList>
    </citation>
    <scope>NUCLEOTIDE SEQUENCE</scope>
</reference>
<dbReference type="AlphaFoldDB" id="A0A0E9R4K5"/>